<dbReference type="InterPro" id="IPR050091">
    <property type="entry name" value="PKS_NRPS_Biosynth_Enz"/>
</dbReference>
<dbReference type="InterPro" id="IPR049552">
    <property type="entry name" value="PKS_DH_N"/>
</dbReference>
<dbReference type="SUPFAM" id="SSF52151">
    <property type="entry name" value="FabD/lysophospholipase-like"/>
    <property type="match status" value="1"/>
</dbReference>
<dbReference type="SUPFAM" id="SSF55048">
    <property type="entry name" value="Probable ACP-binding domain of malonyl-CoA ACP transacylase"/>
    <property type="match status" value="1"/>
</dbReference>
<comment type="pathway">
    <text evidence="1">Antibiotic biosynthesis.</text>
</comment>
<dbReference type="PANTHER" id="PTHR43775">
    <property type="entry name" value="FATTY ACID SYNTHASE"/>
    <property type="match status" value="1"/>
</dbReference>
<dbReference type="InterPro" id="IPR014043">
    <property type="entry name" value="Acyl_transferase_dom"/>
</dbReference>
<name>A0ABR5J3Q1_9ACTN</name>
<evidence type="ECO:0000256" key="3">
    <source>
        <dbReference type="ARBA" id="ARBA00023268"/>
    </source>
</evidence>
<dbReference type="InterPro" id="IPR036291">
    <property type="entry name" value="NAD(P)-bd_dom_sf"/>
</dbReference>
<keyword evidence="8" id="KW-1185">Reference proteome</keyword>
<dbReference type="Pfam" id="PF21089">
    <property type="entry name" value="PKS_DH_N"/>
    <property type="match status" value="1"/>
</dbReference>
<evidence type="ECO:0000313" key="8">
    <source>
        <dbReference type="Proteomes" id="UP000037020"/>
    </source>
</evidence>
<feature type="active site" description="Proton acceptor; for dehydratase activity" evidence="5">
    <location>
        <position position="266"/>
    </location>
</feature>
<feature type="region of interest" description="N-terminal hotdog fold" evidence="5">
    <location>
        <begin position="234"/>
        <end position="359"/>
    </location>
</feature>
<reference evidence="7 8" key="1">
    <citation type="submission" date="2015-07" db="EMBL/GenBank/DDBJ databases">
        <authorList>
            <person name="Ju K.-S."/>
            <person name="Doroghazi J.R."/>
            <person name="Metcalf W.W."/>
        </authorList>
    </citation>
    <scope>NUCLEOTIDE SEQUENCE [LARGE SCALE GENOMIC DNA]</scope>
    <source>
        <strain evidence="7 8">NRRL B-3589</strain>
    </source>
</reference>
<dbReference type="Pfam" id="PF00698">
    <property type="entry name" value="Acyl_transf_1"/>
    <property type="match status" value="1"/>
</dbReference>
<feature type="active site" description="Proton donor; for dehydratase activity" evidence="5">
    <location>
        <position position="433"/>
    </location>
</feature>
<dbReference type="EMBL" id="LGUT01001873">
    <property type="protein sequence ID" value="KOG88067.1"/>
    <property type="molecule type" value="Genomic_DNA"/>
</dbReference>
<dbReference type="Gene3D" id="3.10.129.110">
    <property type="entry name" value="Polyketide synthase dehydratase"/>
    <property type="match status" value="1"/>
</dbReference>
<evidence type="ECO:0000256" key="5">
    <source>
        <dbReference type="PROSITE-ProRule" id="PRU01363"/>
    </source>
</evidence>
<feature type="domain" description="PKS/mFAS DH" evidence="6">
    <location>
        <begin position="234"/>
        <end position="510"/>
    </location>
</feature>
<organism evidence="7 8">
    <name type="scientific">Streptomyces varsoviensis</name>
    <dbReference type="NCBI Taxonomy" id="67373"/>
    <lineage>
        <taxon>Bacteria</taxon>
        <taxon>Bacillati</taxon>
        <taxon>Actinomycetota</taxon>
        <taxon>Actinomycetes</taxon>
        <taxon>Kitasatosporales</taxon>
        <taxon>Streptomycetaceae</taxon>
        <taxon>Streptomyces</taxon>
    </lineage>
</organism>
<dbReference type="InterPro" id="IPR042104">
    <property type="entry name" value="PKS_dehydratase_sf"/>
</dbReference>
<protein>
    <recommendedName>
        <fullName evidence="6">PKS/mFAS DH domain-containing protein</fullName>
    </recommendedName>
</protein>
<dbReference type="InterPro" id="IPR016035">
    <property type="entry name" value="Acyl_Trfase/lysoPLipase"/>
</dbReference>
<dbReference type="Proteomes" id="UP000037020">
    <property type="component" value="Unassembled WGS sequence"/>
</dbReference>
<feature type="non-terminal residue" evidence="7">
    <location>
        <position position="657"/>
    </location>
</feature>
<dbReference type="Gene3D" id="3.40.366.10">
    <property type="entry name" value="Malonyl-Coenzyme A Acyl Carrier Protein, domain 2"/>
    <property type="match status" value="1"/>
</dbReference>
<dbReference type="InterPro" id="IPR016036">
    <property type="entry name" value="Malonyl_transacylase_ACP-bd"/>
</dbReference>
<dbReference type="SUPFAM" id="SSF51735">
    <property type="entry name" value="NAD(P)-binding Rossmann-fold domains"/>
    <property type="match status" value="1"/>
</dbReference>
<feature type="region of interest" description="C-terminal hotdog fold" evidence="5">
    <location>
        <begin position="372"/>
        <end position="510"/>
    </location>
</feature>
<dbReference type="InterPro" id="IPR049551">
    <property type="entry name" value="PKS_DH_C"/>
</dbReference>
<keyword evidence="3" id="KW-0511">Multifunctional enzyme</keyword>
<dbReference type="InterPro" id="IPR001227">
    <property type="entry name" value="Ac_transferase_dom_sf"/>
</dbReference>
<dbReference type="PANTHER" id="PTHR43775:SF51">
    <property type="entry name" value="INACTIVE PHENOLPHTHIOCEROL SYNTHESIS POLYKETIDE SYNTHASE TYPE I PKS1-RELATED"/>
    <property type="match status" value="1"/>
</dbReference>
<comment type="caution">
    <text evidence="7">The sequence shown here is derived from an EMBL/GenBank/DDBJ whole genome shotgun (WGS) entry which is preliminary data.</text>
</comment>
<dbReference type="Gene3D" id="3.30.70.3290">
    <property type="match status" value="1"/>
</dbReference>
<dbReference type="Pfam" id="PF14765">
    <property type="entry name" value="PS-DH"/>
    <property type="match status" value="1"/>
</dbReference>
<evidence type="ECO:0000256" key="2">
    <source>
        <dbReference type="ARBA" id="ARBA00022679"/>
    </source>
</evidence>
<dbReference type="PROSITE" id="PS52019">
    <property type="entry name" value="PKS_MFAS_DH"/>
    <property type="match status" value="1"/>
</dbReference>
<evidence type="ECO:0000256" key="4">
    <source>
        <dbReference type="ARBA" id="ARBA00023315"/>
    </source>
</evidence>
<evidence type="ECO:0000259" key="6">
    <source>
        <dbReference type="PROSITE" id="PS52019"/>
    </source>
</evidence>
<sequence>GWVGLPAARVRERLADYPGLGIAAVNGPRSVVVSGAADELRGLCAALAAEEVPVRTLLVDYASHSPGVEELRAELVAALADIAPAEAEVPFYSTVTGGRVDGTELDADYWYRNLRETVRFSAAVEALVDDGHSLFVELSAHPALVDAVEAVAEARGAEAAASWSLRRDGGAVEFTRSLATAYVHGAAVRWGAVFPAGGRVELPTYAFQHRRLWVEPAGAVTASAADLGLASADHPLLGAAVERAGEDQVLFTGRWSLATHPWLADHVVLGTLLLPGAAFVELVTHAGRHVGCARLEELAFQAPLVLSETSGVAVQVAVGAADSTGRRSVTVHSRRTESGAGGGWILHAEGTLAPVGSGPAPGNPAVWPPAGAEAVDVTDIYARLAERGYAYGPAFTGIRALWRDGDDVYGEVALPSTVRAEAGRYGLHPALLDAALQVPVAGLIDSESEAVMPFSWNGITVHTRGASSLRVAFRRNGPGSSTMLLTDGAGEPVASFDSIVARPVSRARLRSAVDSAAGTNADGEHYRVEWRALTGGTHAPIGGTWLAVVAEGRPADGWASETVRRLAAHVPSLVTWAVPCGDLDRAALAQRLRELAADGTSPAGVVSLLAEDETPCEHSAALPRGLAGTVVLTQALLDAGLDAPVWAVTRGAVAAGP</sequence>
<dbReference type="Gene3D" id="3.40.50.11460">
    <property type="match status" value="1"/>
</dbReference>
<evidence type="ECO:0000256" key="1">
    <source>
        <dbReference type="ARBA" id="ARBA00004792"/>
    </source>
</evidence>
<dbReference type="SMART" id="SM00827">
    <property type="entry name" value="PKS_AT"/>
    <property type="match status" value="1"/>
</dbReference>
<keyword evidence="4" id="KW-0012">Acyltransferase</keyword>
<dbReference type="InterPro" id="IPR020807">
    <property type="entry name" value="PKS_DH"/>
</dbReference>
<accession>A0ABR5J3Q1</accession>
<gene>
    <name evidence="7" type="ORF">ADK38_21850</name>
</gene>
<keyword evidence="2" id="KW-0808">Transferase</keyword>
<proteinExistence type="predicted"/>
<feature type="non-terminal residue" evidence="7">
    <location>
        <position position="1"/>
    </location>
</feature>
<dbReference type="SMART" id="SM00826">
    <property type="entry name" value="PKS_DH"/>
    <property type="match status" value="1"/>
</dbReference>
<evidence type="ECO:0000313" key="7">
    <source>
        <dbReference type="EMBL" id="KOG88067.1"/>
    </source>
</evidence>
<dbReference type="InterPro" id="IPR049900">
    <property type="entry name" value="PKS_mFAS_DH"/>
</dbReference>